<dbReference type="CDD" id="cd08964">
    <property type="entry name" value="L-asparaginase_II"/>
    <property type="match status" value="1"/>
</dbReference>
<accession>A0A4V2UY76</accession>
<evidence type="ECO:0000313" key="7">
    <source>
        <dbReference type="EMBL" id="TCT06328.1"/>
    </source>
</evidence>
<dbReference type="PROSITE" id="PS51732">
    <property type="entry name" value="ASN_GLN_ASE_3"/>
    <property type="match status" value="1"/>
</dbReference>
<dbReference type="SMART" id="SM00870">
    <property type="entry name" value="Asparaginase"/>
    <property type="match status" value="1"/>
</dbReference>
<evidence type="ECO:0000256" key="1">
    <source>
        <dbReference type="ARBA" id="ARBA00010518"/>
    </source>
</evidence>
<feature type="domain" description="L-asparaginase N-terminal" evidence="5">
    <location>
        <begin position="9"/>
        <end position="196"/>
    </location>
</feature>
<reference evidence="7 8" key="1">
    <citation type="submission" date="2019-03" db="EMBL/GenBank/DDBJ databases">
        <title>Genomic Encyclopedia of Type Strains, Phase IV (KMG-IV): sequencing the most valuable type-strain genomes for metagenomic binning, comparative biology and taxonomic classification.</title>
        <authorList>
            <person name="Goeker M."/>
        </authorList>
    </citation>
    <scope>NUCLEOTIDE SEQUENCE [LARGE SCALE GENOMIC DNA]</scope>
    <source>
        <strain evidence="7 8">DSM 24591</strain>
    </source>
</reference>
<dbReference type="OrthoDB" id="9788068at2"/>
<dbReference type="EMBL" id="SMAJ01000008">
    <property type="protein sequence ID" value="TCT06328.1"/>
    <property type="molecule type" value="Genomic_DNA"/>
</dbReference>
<organism evidence="7 8">
    <name type="scientific">Paralcaligenes ureilyticus</name>
    <dbReference type="NCBI Taxonomy" id="627131"/>
    <lineage>
        <taxon>Bacteria</taxon>
        <taxon>Pseudomonadati</taxon>
        <taxon>Pseudomonadota</taxon>
        <taxon>Betaproteobacteria</taxon>
        <taxon>Burkholderiales</taxon>
        <taxon>Alcaligenaceae</taxon>
        <taxon>Paralcaligenes</taxon>
    </lineage>
</organism>
<dbReference type="InterPro" id="IPR004550">
    <property type="entry name" value="AsnASE_II"/>
</dbReference>
<dbReference type="PANTHER" id="PTHR11707:SF28">
    <property type="entry name" value="60 KDA LYSOPHOSPHOLIPASE"/>
    <property type="match status" value="1"/>
</dbReference>
<dbReference type="Proteomes" id="UP000295525">
    <property type="component" value="Unassembled WGS sequence"/>
</dbReference>
<dbReference type="PIRSF" id="PIRSF500176">
    <property type="entry name" value="L_ASNase"/>
    <property type="match status" value="1"/>
</dbReference>
<dbReference type="SUPFAM" id="SSF53774">
    <property type="entry name" value="Glutaminase/Asparaginase"/>
    <property type="match status" value="1"/>
</dbReference>
<gene>
    <name evidence="7" type="ORF">EDC26_10864</name>
</gene>
<comment type="similarity">
    <text evidence="1">Belongs to the asparaginase 1 family.</text>
</comment>
<comment type="caution">
    <text evidence="7">The sequence shown here is derived from an EMBL/GenBank/DDBJ whole genome shotgun (WGS) entry which is preliminary data.</text>
</comment>
<dbReference type="InterPro" id="IPR006034">
    <property type="entry name" value="Asparaginase/glutaminase-like"/>
</dbReference>
<dbReference type="Gene3D" id="3.40.50.40">
    <property type="match status" value="1"/>
</dbReference>
<dbReference type="GO" id="GO:0004067">
    <property type="term" value="F:asparaginase activity"/>
    <property type="evidence" value="ECO:0007669"/>
    <property type="project" value="UniProtKB-UniRule"/>
</dbReference>
<name>A0A4V2UY76_9BURK</name>
<dbReference type="PROSITE" id="PS00144">
    <property type="entry name" value="ASN_GLN_ASE_1"/>
    <property type="match status" value="1"/>
</dbReference>
<keyword evidence="8" id="KW-1185">Reference proteome</keyword>
<dbReference type="FunFam" id="3.40.50.1170:FF:000001">
    <property type="entry name" value="L-asparaginase 2"/>
    <property type="match status" value="1"/>
</dbReference>
<dbReference type="Pfam" id="PF00710">
    <property type="entry name" value="Asparaginase"/>
    <property type="match status" value="1"/>
</dbReference>
<proteinExistence type="inferred from homology"/>
<dbReference type="InterPro" id="IPR036152">
    <property type="entry name" value="Asp/glu_Ase-like_sf"/>
</dbReference>
<dbReference type="InterPro" id="IPR040919">
    <property type="entry name" value="Asparaginase_C"/>
</dbReference>
<evidence type="ECO:0000259" key="5">
    <source>
        <dbReference type="Pfam" id="PF00710"/>
    </source>
</evidence>
<dbReference type="SFLD" id="SFLDS00057">
    <property type="entry name" value="Glutaminase/Asparaginase"/>
    <property type="match status" value="1"/>
</dbReference>
<dbReference type="InterPro" id="IPR020827">
    <property type="entry name" value="Asparaginase/glutaminase_AS1"/>
</dbReference>
<feature type="domain" description="Asparaginase/glutaminase C-terminal" evidence="6">
    <location>
        <begin position="212"/>
        <end position="325"/>
    </location>
</feature>
<evidence type="ECO:0000256" key="4">
    <source>
        <dbReference type="PROSITE-ProRule" id="PRU10099"/>
    </source>
</evidence>
<feature type="active site" evidence="4">
    <location>
        <position position="18"/>
    </location>
</feature>
<feature type="active site" description="O-isoaspartyl threonine intermediate" evidence="3">
    <location>
        <position position="18"/>
    </location>
</feature>
<dbReference type="Pfam" id="PF17763">
    <property type="entry name" value="Asparaginase_C"/>
    <property type="match status" value="1"/>
</dbReference>
<dbReference type="InterPro" id="IPR037152">
    <property type="entry name" value="L-asparaginase_N_sf"/>
</dbReference>
<dbReference type="PRINTS" id="PR00139">
    <property type="entry name" value="ASNGLNASE"/>
</dbReference>
<dbReference type="InterPro" id="IPR027474">
    <property type="entry name" value="L-asparaginase_N"/>
</dbReference>
<dbReference type="PIRSF" id="PIRSF001220">
    <property type="entry name" value="L-ASNase_gatD"/>
    <property type="match status" value="1"/>
</dbReference>
<dbReference type="InterPro" id="IPR027473">
    <property type="entry name" value="L-asparaginase_C"/>
</dbReference>
<evidence type="ECO:0000256" key="3">
    <source>
        <dbReference type="PIRSR" id="PIRSR001220-1"/>
    </source>
</evidence>
<evidence type="ECO:0000259" key="6">
    <source>
        <dbReference type="Pfam" id="PF17763"/>
    </source>
</evidence>
<evidence type="ECO:0000256" key="2">
    <source>
        <dbReference type="ARBA" id="ARBA00022801"/>
    </source>
</evidence>
<dbReference type="RefSeq" id="WP_132582854.1">
    <property type="nucleotide sequence ID" value="NZ_SMAJ01000008.1"/>
</dbReference>
<evidence type="ECO:0000313" key="8">
    <source>
        <dbReference type="Proteomes" id="UP000295525"/>
    </source>
</evidence>
<keyword evidence="2" id="KW-0378">Hydrolase</keyword>
<sequence length="332" mass="35316">MEQLVRTNNIVLLATGGTISMKTDDSGAAYKALGAASLGENLSGIPNVSIEAVDFAYDIGYSVTHQMMLALAHQITQLCERGDIDAVVVCHGTDVMEEVATFVDLTVASRKPIVFTGAMRNASMPGYDGAHNLRSAVQVAMSEHAMGRGVLVCMDDTVHIARAITKTHTSRTSTFDSPNFGAVGFLNNDVVDFKGTPPSFRKYALPTHFVDVPLIWVYAGQDTSFLSLACSQSKGIVIAAKGIGHVPAWWMPVIRQAIAQDVIVVVASQCGSGSTSLQYGGVGSDRDLLDAGVIFAGYRRPLQARIELMCAISCGLAPAEIRRAFASPFGLE</sequence>
<dbReference type="GO" id="GO:0006528">
    <property type="term" value="P:asparagine metabolic process"/>
    <property type="evidence" value="ECO:0007669"/>
    <property type="project" value="InterPro"/>
</dbReference>
<dbReference type="AlphaFoldDB" id="A0A4V2UY76"/>
<protein>
    <submittedName>
        <fullName evidence="7">L-asparaginase</fullName>
    </submittedName>
</protein>
<dbReference type="Gene3D" id="3.40.50.1170">
    <property type="entry name" value="L-asparaginase, N-terminal domain"/>
    <property type="match status" value="1"/>
</dbReference>
<dbReference type="PANTHER" id="PTHR11707">
    <property type="entry name" value="L-ASPARAGINASE"/>
    <property type="match status" value="1"/>
</dbReference>